<accession>A0A9P9ITT2</accession>
<dbReference type="GO" id="GO:0005737">
    <property type="term" value="C:cytoplasm"/>
    <property type="evidence" value="ECO:0007669"/>
    <property type="project" value="TreeGrafter"/>
</dbReference>
<dbReference type="PANTHER" id="PTHR28110">
    <property type="entry name" value="TRANSMEMBRANE PROTEIN"/>
    <property type="match status" value="1"/>
</dbReference>
<dbReference type="PANTHER" id="PTHR28110:SF1">
    <property type="entry name" value="TRANSMEMBRANE PROTEIN"/>
    <property type="match status" value="1"/>
</dbReference>
<gene>
    <name evidence="2" type="ORF">B0J11DRAFT_575746</name>
</gene>
<organism evidence="2 3">
    <name type="scientific">Dendryphion nanum</name>
    <dbReference type="NCBI Taxonomy" id="256645"/>
    <lineage>
        <taxon>Eukaryota</taxon>
        <taxon>Fungi</taxon>
        <taxon>Dikarya</taxon>
        <taxon>Ascomycota</taxon>
        <taxon>Pezizomycotina</taxon>
        <taxon>Dothideomycetes</taxon>
        <taxon>Pleosporomycetidae</taxon>
        <taxon>Pleosporales</taxon>
        <taxon>Torulaceae</taxon>
        <taxon>Dendryphion</taxon>
    </lineage>
</organism>
<dbReference type="Proteomes" id="UP000700596">
    <property type="component" value="Unassembled WGS sequence"/>
</dbReference>
<dbReference type="AlphaFoldDB" id="A0A9P9ITT2"/>
<protein>
    <recommendedName>
        <fullName evidence="4">DUF218 domain-containing protein</fullName>
    </recommendedName>
</protein>
<reference evidence="2" key="1">
    <citation type="journal article" date="2021" name="Nat. Commun.">
        <title>Genetic determinants of endophytism in the Arabidopsis root mycobiome.</title>
        <authorList>
            <person name="Mesny F."/>
            <person name="Miyauchi S."/>
            <person name="Thiergart T."/>
            <person name="Pickel B."/>
            <person name="Atanasova L."/>
            <person name="Karlsson M."/>
            <person name="Huettel B."/>
            <person name="Barry K.W."/>
            <person name="Haridas S."/>
            <person name="Chen C."/>
            <person name="Bauer D."/>
            <person name="Andreopoulos W."/>
            <person name="Pangilinan J."/>
            <person name="LaButti K."/>
            <person name="Riley R."/>
            <person name="Lipzen A."/>
            <person name="Clum A."/>
            <person name="Drula E."/>
            <person name="Henrissat B."/>
            <person name="Kohler A."/>
            <person name="Grigoriev I.V."/>
            <person name="Martin F.M."/>
            <person name="Hacquard S."/>
        </authorList>
    </citation>
    <scope>NUCLEOTIDE SEQUENCE</scope>
    <source>
        <strain evidence="2">MPI-CAGE-CH-0243</strain>
    </source>
</reference>
<proteinExistence type="predicted"/>
<evidence type="ECO:0000313" key="3">
    <source>
        <dbReference type="Proteomes" id="UP000700596"/>
    </source>
</evidence>
<dbReference type="EMBL" id="JAGMWT010000002">
    <property type="protein sequence ID" value="KAH7135138.1"/>
    <property type="molecule type" value="Genomic_DNA"/>
</dbReference>
<dbReference type="OrthoDB" id="4347at2759"/>
<keyword evidence="3" id="KW-1185">Reference proteome</keyword>
<sequence length="352" mass="38160">MAPATPSRTLPKSNFQQSIASAAATGSQLSASSLLNEASVPHIDVPPGPAPSPFNYPNHVIPPPTYSGIDSLVIVCCHAIFHPDDTNPSFPLKSPHDESNWHLAPFQQSNPDTGKPGEQETFLAHINAGLDALVTGPLAGRCLLVFSGSATKRTLTPLSEARSYYNAALAQALAQGLSGGGPAKDFFDHGRILLEEHATDSFQNLLFSILLFRHRAGHYPKEVCIITHAFKAKRFLELHAPAIRWPSYRLRVQGIDPVMSREELEDTVSGEERFGFAPWQDDPLGTGDALSNKRVTRGWSNDTIRELHDGLEESVKQLLDGTVPTDLPWEDPVEPSDANADANALVQEAKAA</sequence>
<feature type="region of interest" description="Disordered" evidence="1">
    <location>
        <begin position="93"/>
        <end position="118"/>
    </location>
</feature>
<evidence type="ECO:0008006" key="4">
    <source>
        <dbReference type="Google" id="ProtNLM"/>
    </source>
</evidence>
<evidence type="ECO:0000256" key="1">
    <source>
        <dbReference type="SAM" id="MobiDB-lite"/>
    </source>
</evidence>
<comment type="caution">
    <text evidence="2">The sequence shown here is derived from an EMBL/GenBank/DDBJ whole genome shotgun (WGS) entry which is preliminary data.</text>
</comment>
<name>A0A9P9ITT2_9PLEO</name>
<evidence type="ECO:0000313" key="2">
    <source>
        <dbReference type="EMBL" id="KAH7135138.1"/>
    </source>
</evidence>
<dbReference type="InterPro" id="IPR055323">
    <property type="entry name" value="C57A10.07/YOR238W"/>
</dbReference>